<evidence type="ECO:0000313" key="1">
    <source>
        <dbReference type="EMBL" id="MEW9572431.1"/>
    </source>
</evidence>
<dbReference type="RefSeq" id="WP_367854502.1">
    <property type="nucleotide sequence ID" value="NZ_JBFOHK010000003.1"/>
</dbReference>
<gene>
    <name evidence="1" type="ORF">ABQJ54_11780</name>
</gene>
<reference evidence="1 2" key="1">
    <citation type="submission" date="2024-06" db="EMBL/GenBank/DDBJ databases">
        <authorList>
            <person name="Woo H."/>
        </authorList>
    </citation>
    <scope>NUCLEOTIDE SEQUENCE [LARGE SCALE GENOMIC DNA]</scope>
    <source>
        <strain evidence="1 2">Si-c</strain>
    </source>
</reference>
<dbReference type="EMBL" id="JBFOHK010000003">
    <property type="protein sequence ID" value="MEW9572431.1"/>
    <property type="molecule type" value="Genomic_DNA"/>
</dbReference>
<dbReference type="Proteomes" id="UP001556220">
    <property type="component" value="Unassembled WGS sequence"/>
</dbReference>
<keyword evidence="2" id="KW-1185">Reference proteome</keyword>
<proteinExistence type="predicted"/>
<name>A0ABV3QF21_9GAMM</name>
<organism evidence="1 2">
    <name type="scientific">Rhodanobacter lycopersici</name>
    <dbReference type="NCBI Taxonomy" id="3162487"/>
    <lineage>
        <taxon>Bacteria</taxon>
        <taxon>Pseudomonadati</taxon>
        <taxon>Pseudomonadota</taxon>
        <taxon>Gammaproteobacteria</taxon>
        <taxon>Lysobacterales</taxon>
        <taxon>Rhodanobacteraceae</taxon>
        <taxon>Rhodanobacter</taxon>
    </lineage>
</organism>
<protein>
    <submittedName>
        <fullName evidence="1">Uncharacterized protein</fullName>
    </submittedName>
</protein>
<comment type="caution">
    <text evidence="1">The sequence shown here is derived from an EMBL/GenBank/DDBJ whole genome shotgun (WGS) entry which is preliminary data.</text>
</comment>
<evidence type="ECO:0000313" key="2">
    <source>
        <dbReference type="Proteomes" id="UP001556220"/>
    </source>
</evidence>
<accession>A0ABV3QF21</accession>
<sequence>MGFFAELGKWIAPAVRVVRSVVEKVDNWINDSPISSDYAELTRKFEEREVVKRRRSASPDFMSAVDAKAVKSQLGAVEKKLEKQSKDQALTNKTLALQTEIMKLAVISTAFDRYSGNIKLHASNLSIHLQTIRNVKGLTDDVNSLRFGLQKAFNKINQMAMAINSSADGSGRAKINQIDESVDIDRKDGAISLHAPYRAFLKSRDLLISEIGALSNLANEHEEDIKRVQERAAELGAFGQQVIDYLEDVIVPKLAEHKRVGVALRREMAALPIITKENEEGGVDES</sequence>